<protein>
    <submittedName>
        <fullName evidence="1">Uncharacterized protein</fullName>
    </submittedName>
</protein>
<feature type="non-terminal residue" evidence="1">
    <location>
        <position position="75"/>
    </location>
</feature>
<proteinExistence type="predicted"/>
<accession>X1M294</accession>
<organism evidence="1">
    <name type="scientific">marine sediment metagenome</name>
    <dbReference type="NCBI Taxonomy" id="412755"/>
    <lineage>
        <taxon>unclassified sequences</taxon>
        <taxon>metagenomes</taxon>
        <taxon>ecological metagenomes</taxon>
    </lineage>
</organism>
<sequence>MTARDRIKPTIPVKNGPIFLVCAMGSFELRMNFFIIEKIVKAITPPKIGEIIQLKITKRTTFQFIPAIPTLTRPK</sequence>
<evidence type="ECO:0000313" key="1">
    <source>
        <dbReference type="EMBL" id="GAI12196.1"/>
    </source>
</evidence>
<gene>
    <name evidence="1" type="ORF">S06H3_23944</name>
</gene>
<dbReference type="AlphaFoldDB" id="X1M294"/>
<dbReference type="EMBL" id="BARV01013153">
    <property type="protein sequence ID" value="GAI12196.1"/>
    <property type="molecule type" value="Genomic_DNA"/>
</dbReference>
<comment type="caution">
    <text evidence="1">The sequence shown here is derived from an EMBL/GenBank/DDBJ whole genome shotgun (WGS) entry which is preliminary data.</text>
</comment>
<reference evidence="1" key="1">
    <citation type="journal article" date="2014" name="Front. Microbiol.">
        <title>High frequency of phylogenetically diverse reductive dehalogenase-homologous genes in deep subseafloor sedimentary metagenomes.</title>
        <authorList>
            <person name="Kawai M."/>
            <person name="Futagami T."/>
            <person name="Toyoda A."/>
            <person name="Takaki Y."/>
            <person name="Nishi S."/>
            <person name="Hori S."/>
            <person name="Arai W."/>
            <person name="Tsubouchi T."/>
            <person name="Morono Y."/>
            <person name="Uchiyama I."/>
            <person name="Ito T."/>
            <person name="Fujiyama A."/>
            <person name="Inagaki F."/>
            <person name="Takami H."/>
        </authorList>
    </citation>
    <scope>NUCLEOTIDE SEQUENCE</scope>
    <source>
        <strain evidence="1">Expedition CK06-06</strain>
    </source>
</reference>
<name>X1M294_9ZZZZ</name>